<dbReference type="OrthoDB" id="35067at10239"/>
<keyword evidence="2" id="KW-1185">Reference proteome</keyword>
<dbReference type="Proteomes" id="UP000011865">
    <property type="component" value="Segment"/>
</dbReference>
<protein>
    <submittedName>
        <fullName evidence="1">Uncharacterized protein</fullName>
    </submittedName>
</protein>
<gene>
    <name evidence="1" type="primary">orf113</name>
</gene>
<dbReference type="GeneID" id="15041871"/>
<dbReference type="KEGG" id="vg:15041871"/>
<proteinExistence type="predicted"/>
<sequence length="69" mass="7695">MKLDGMISVWVDIQNYNVYRLGGKAVSWEAPGTKERINLVVPLNHVDGIYDNGKEGYEIDIIDSSIGVK</sequence>
<name>M4HPB0_9CAUD</name>
<evidence type="ECO:0000313" key="1">
    <source>
        <dbReference type="EMBL" id="AFQ96422.1"/>
    </source>
</evidence>
<accession>M4HPB0</accession>
<reference evidence="1 2" key="1">
    <citation type="journal article" date="2013" name="Virol. J.">
        <title>Genome sequence and analysis of a broad-host range lytic bacteriophage that infects the Bacillus cereus group.</title>
        <authorList>
            <person name="El-Arabi T.F."/>
            <person name="Griffiths M.W."/>
            <person name="She Y.M."/>
            <person name="Villegas A."/>
            <person name="Lingohr E.J."/>
            <person name="Kropinski A.M."/>
        </authorList>
    </citation>
    <scope>NUCLEOTIDE SEQUENCE [LARGE SCALE GENOMIC DNA]</scope>
</reference>
<evidence type="ECO:0000313" key="2">
    <source>
        <dbReference type="Proteomes" id="UP000011865"/>
    </source>
</evidence>
<dbReference type="EMBL" id="JX094431">
    <property type="protein sequence ID" value="AFQ96422.1"/>
    <property type="molecule type" value="Genomic_DNA"/>
</dbReference>
<dbReference type="RefSeq" id="YP_007677012.1">
    <property type="nucleotide sequence ID" value="NC_020873.1"/>
</dbReference>
<organism evidence="1 2">
    <name type="scientific">Bacillus phage vB_BceM_Bc431v3</name>
    <dbReference type="NCBI Taxonomy" id="1195072"/>
    <lineage>
        <taxon>Viruses</taxon>
        <taxon>Duplodnaviria</taxon>
        <taxon>Heunggongvirae</taxon>
        <taxon>Uroviricota</taxon>
        <taxon>Caudoviricetes</taxon>
        <taxon>Herelleviridae</taxon>
        <taxon>Bastillevirinae</taxon>
        <taxon>Caeruleovirus</taxon>
        <taxon>Caeruleovirus Bc431</taxon>
    </lineage>
</organism>